<dbReference type="Proteomes" id="UP000051298">
    <property type="component" value="Unassembled WGS sequence"/>
</dbReference>
<dbReference type="AlphaFoldDB" id="A0A0N7LTL3"/>
<feature type="binding site" evidence="9">
    <location>
        <position position="222"/>
    </location>
    <ligand>
        <name>[4Fe-4S] cluster</name>
        <dbReference type="ChEBI" id="CHEBI:49883"/>
    </ligand>
</feature>
<name>A0A0N7LTL3_9RHOB</name>
<dbReference type="GO" id="GO:0019521">
    <property type="term" value="P:D-gluconate metabolic process"/>
    <property type="evidence" value="ECO:0007669"/>
    <property type="project" value="UniProtKB-KW"/>
</dbReference>
<feature type="domain" description="Dihydroxy-acid/6-phosphogluconate dehydratase C-terminal" evidence="12">
    <location>
        <begin position="406"/>
        <end position="597"/>
    </location>
</feature>
<dbReference type="RefSeq" id="WP_058123863.1">
    <property type="nucleotide sequence ID" value="NZ_CYRX01000031.1"/>
</dbReference>
<keyword evidence="4 9" id="KW-0408">Iron</keyword>
<comment type="catalytic activity">
    <reaction evidence="9">
        <text>6-phospho-D-gluconate = 2-dehydro-3-deoxy-6-phospho-D-gluconate + H2O</text>
        <dbReference type="Rhea" id="RHEA:17277"/>
        <dbReference type="ChEBI" id="CHEBI:15377"/>
        <dbReference type="ChEBI" id="CHEBI:57569"/>
        <dbReference type="ChEBI" id="CHEBI:58759"/>
        <dbReference type="EC" id="4.2.1.12"/>
    </reaction>
</comment>
<reference evidence="13 14" key="1">
    <citation type="submission" date="2015-09" db="EMBL/GenBank/DDBJ databases">
        <authorList>
            <consortium name="Swine Surveillance"/>
        </authorList>
    </citation>
    <scope>NUCLEOTIDE SEQUENCE [LARGE SCALE GENOMIC DNA]</scope>
    <source>
        <strain evidence="13 14">CECT 5294</strain>
    </source>
</reference>
<dbReference type="GO" id="GO:0009255">
    <property type="term" value="P:Entner-Doudoroff pathway through 6-phosphogluconate"/>
    <property type="evidence" value="ECO:0007669"/>
    <property type="project" value="UniProtKB-UniRule"/>
</dbReference>
<feature type="domain" description="Dihydroxy-acid/6-phosphogluconate dehydratase N-terminal" evidence="11">
    <location>
        <begin position="67"/>
        <end position="380"/>
    </location>
</feature>
<gene>
    <name evidence="9 13" type="primary">edd</name>
    <name evidence="13" type="ORF">THS5294_02316</name>
</gene>
<dbReference type="eggNOG" id="COG0129">
    <property type="taxonomic scope" value="Bacteria"/>
</dbReference>
<keyword evidence="8 9" id="KW-0119">Carbohydrate metabolism</keyword>
<dbReference type="InterPro" id="IPR000581">
    <property type="entry name" value="ILV_EDD_N"/>
</dbReference>
<evidence type="ECO:0000259" key="12">
    <source>
        <dbReference type="Pfam" id="PF24877"/>
    </source>
</evidence>
<dbReference type="InterPro" id="IPR042096">
    <property type="entry name" value="Dihydro-acid_dehy_C"/>
</dbReference>
<keyword evidence="2 9" id="KW-0004">4Fe-4S</keyword>
<dbReference type="UniPathway" id="UPA00226"/>
<dbReference type="GO" id="GO:0046872">
    <property type="term" value="F:metal ion binding"/>
    <property type="evidence" value="ECO:0007669"/>
    <property type="project" value="UniProtKB-KW"/>
</dbReference>
<evidence type="ECO:0000256" key="6">
    <source>
        <dbReference type="ARBA" id="ARBA00023064"/>
    </source>
</evidence>
<keyword evidence="3 9" id="KW-0479">Metal-binding</keyword>
<evidence type="ECO:0000256" key="5">
    <source>
        <dbReference type="ARBA" id="ARBA00023014"/>
    </source>
</evidence>
<dbReference type="InterPro" id="IPR037237">
    <property type="entry name" value="IlvD/EDD_N"/>
</dbReference>
<evidence type="ECO:0000256" key="7">
    <source>
        <dbReference type="ARBA" id="ARBA00023239"/>
    </source>
</evidence>
<dbReference type="GO" id="GO:0004456">
    <property type="term" value="F:phosphogluconate dehydratase activity"/>
    <property type="evidence" value="ECO:0007669"/>
    <property type="project" value="UniProtKB-UniRule"/>
</dbReference>
<evidence type="ECO:0000256" key="9">
    <source>
        <dbReference type="HAMAP-Rule" id="MF_02094"/>
    </source>
</evidence>
<dbReference type="Pfam" id="PF24877">
    <property type="entry name" value="ILV_EDD_C"/>
    <property type="match status" value="1"/>
</dbReference>
<evidence type="ECO:0000256" key="2">
    <source>
        <dbReference type="ARBA" id="ARBA00022485"/>
    </source>
</evidence>
<evidence type="ECO:0000256" key="10">
    <source>
        <dbReference type="NCBIfam" id="TIGR01196"/>
    </source>
</evidence>
<evidence type="ECO:0000313" key="14">
    <source>
        <dbReference type="Proteomes" id="UP000051298"/>
    </source>
</evidence>
<dbReference type="PANTHER" id="PTHR43661:SF1">
    <property type="entry name" value="PHOSPHOGLUCONATE DEHYDRATASE"/>
    <property type="match status" value="1"/>
</dbReference>
<dbReference type="GO" id="GO:0005829">
    <property type="term" value="C:cytosol"/>
    <property type="evidence" value="ECO:0007669"/>
    <property type="project" value="TreeGrafter"/>
</dbReference>
<proteinExistence type="inferred from homology"/>
<comment type="similarity">
    <text evidence="1 9">Belongs to the IlvD/Edd family.</text>
</comment>
<dbReference type="InterPro" id="IPR004786">
    <property type="entry name" value="6-phosphgluc_deHydtase"/>
</dbReference>
<keyword evidence="5 9" id="KW-0411">Iron-sulfur</keyword>
<accession>A0A0N7LTL3</accession>
<comment type="cofactor">
    <cofactor evidence="9">
        <name>[4Fe-4S] cluster</name>
        <dbReference type="ChEBI" id="CHEBI:49883"/>
    </cofactor>
    <text evidence="9">Binds 1 [4Fe-4S] cluster.</text>
</comment>
<dbReference type="EC" id="4.2.1.12" evidence="9 10"/>
<dbReference type="HAMAP" id="MF_02094">
    <property type="entry name" value="Edd"/>
    <property type="match status" value="1"/>
</dbReference>
<evidence type="ECO:0000256" key="4">
    <source>
        <dbReference type="ARBA" id="ARBA00023004"/>
    </source>
</evidence>
<dbReference type="InterPro" id="IPR056740">
    <property type="entry name" value="ILV_EDD_C"/>
</dbReference>
<dbReference type="SUPFAM" id="SSF143975">
    <property type="entry name" value="IlvD/EDD N-terminal domain-like"/>
    <property type="match status" value="1"/>
</dbReference>
<evidence type="ECO:0000313" key="13">
    <source>
        <dbReference type="EMBL" id="CUH61018.1"/>
    </source>
</evidence>
<dbReference type="Pfam" id="PF00920">
    <property type="entry name" value="ILVD_EDD_N"/>
    <property type="match status" value="1"/>
</dbReference>
<protein>
    <recommendedName>
        <fullName evidence="9 10">Phosphogluconate dehydratase</fullName>
        <ecNumber evidence="9 10">4.2.1.12</ecNumber>
    </recommendedName>
</protein>
<dbReference type="STRING" id="266809.PM03_10750"/>
<evidence type="ECO:0000256" key="3">
    <source>
        <dbReference type="ARBA" id="ARBA00022723"/>
    </source>
</evidence>
<evidence type="ECO:0000256" key="1">
    <source>
        <dbReference type="ARBA" id="ARBA00006486"/>
    </source>
</evidence>
<dbReference type="SUPFAM" id="SSF52016">
    <property type="entry name" value="LeuD/IlvD-like"/>
    <property type="match status" value="1"/>
</dbReference>
<dbReference type="Gene3D" id="3.50.30.80">
    <property type="entry name" value="IlvD/EDD C-terminal domain-like"/>
    <property type="match status" value="1"/>
</dbReference>
<comment type="pathway">
    <text evidence="9">Carbohydrate metabolism; Entner-Doudoroff pathway.</text>
</comment>
<keyword evidence="7 9" id="KW-0456">Lyase</keyword>
<sequence length="601" mass="63163">MPVNDTIAAITERVVARSKSARSQYLDRMRRAAEDGPRRAHLSCSNQAHAYAAMGDDKDALVAERAPNIGIVTAYNDMLSAHQPFKDYPDRIKDAARKVGATAQIAGGVPAMCDGVTQGQVGMELSLFSRDVIALATGVALTHNTFDAALYLGVCDKIVPGLIIGAATFGYLPGIFVPAGPMVSGLPNDEKAMIRQQFAKGEIDRATLMKAEMDSYHGPGTCTFYGTANSNQMLMEFIGLHMPGASFINPGTPLRDALTDAATERAAAITGLGNAYTPVCDILDEKAIVNGLVGLMATGGSTNLVIHMIAMARAAGVIIDLQDFADISEATPLMARVYPNGLADVNHFHAAGGLAYIIHDLLETGHLHEDVKTVAGAGLSNYATEPKLSGDRVNWEPGPRATLNSKILRSASEAFQPSGGLKQLSGNLGRGVMKVSAVDPAYHSLEAPARVFEDQEQVKAAFKAGTLTDDVVIVVRYQGPKANGMPELHGLTPVLSILQGRGQRVALVTDARMSGASGKIASAIHVSPEALDGGVIAQVQDGDIVRVDATNGILEVLTPGVTDRPIKHPDLTANQSGIGRELFDIFRQTAGSADTGAGVVV</sequence>
<dbReference type="GO" id="GO:0051539">
    <property type="term" value="F:4 iron, 4 sulfur cluster binding"/>
    <property type="evidence" value="ECO:0007669"/>
    <property type="project" value="UniProtKB-UniRule"/>
</dbReference>
<keyword evidence="6 9" id="KW-0311">Gluconate utilization</keyword>
<dbReference type="PROSITE" id="PS00887">
    <property type="entry name" value="ILVD_EDD_2"/>
    <property type="match status" value="1"/>
</dbReference>
<evidence type="ECO:0000256" key="8">
    <source>
        <dbReference type="ARBA" id="ARBA00023277"/>
    </source>
</evidence>
<feature type="binding site" evidence="9">
    <location>
        <position position="155"/>
    </location>
    <ligand>
        <name>[4Fe-4S] cluster</name>
        <dbReference type="ChEBI" id="CHEBI:49883"/>
    </ligand>
</feature>
<dbReference type="PANTHER" id="PTHR43661">
    <property type="entry name" value="D-XYLONATE DEHYDRATASE"/>
    <property type="match status" value="1"/>
</dbReference>
<comment type="function">
    <text evidence="9">Catalyzes the dehydration of 6-phospho-D-gluconate to 2-dehydro-3-deoxy-6-phospho-D-gluconate.</text>
</comment>
<organism evidence="13 14">
    <name type="scientific">Thalassobacter stenotrophicus</name>
    <dbReference type="NCBI Taxonomy" id="266809"/>
    <lineage>
        <taxon>Bacteria</taxon>
        <taxon>Pseudomonadati</taxon>
        <taxon>Pseudomonadota</taxon>
        <taxon>Alphaproteobacteria</taxon>
        <taxon>Rhodobacterales</taxon>
        <taxon>Roseobacteraceae</taxon>
        <taxon>Thalassobacter</taxon>
    </lineage>
</organism>
<dbReference type="InterPro" id="IPR020558">
    <property type="entry name" value="DiOHA_6PGluconate_deHydtase_CS"/>
</dbReference>
<dbReference type="EMBL" id="CYRX01000031">
    <property type="protein sequence ID" value="CUH61018.1"/>
    <property type="molecule type" value="Genomic_DNA"/>
</dbReference>
<dbReference type="PROSITE" id="PS00886">
    <property type="entry name" value="ILVD_EDD_1"/>
    <property type="match status" value="1"/>
</dbReference>
<evidence type="ECO:0000259" key="11">
    <source>
        <dbReference type="Pfam" id="PF00920"/>
    </source>
</evidence>
<dbReference type="NCBIfam" id="TIGR01196">
    <property type="entry name" value="edd"/>
    <property type="match status" value="1"/>
</dbReference>